<keyword evidence="3" id="KW-0762">Sugar transport</keyword>
<name>A0A9D2HAV0_9FIRM</name>
<feature type="domain" description="PTS EIIB type-2" evidence="2">
    <location>
        <begin position="1"/>
        <end position="90"/>
    </location>
</feature>
<dbReference type="EMBL" id="DXAK01000030">
    <property type="protein sequence ID" value="HJA06696.1"/>
    <property type="molecule type" value="Genomic_DNA"/>
</dbReference>
<dbReference type="GO" id="GO:0009401">
    <property type="term" value="P:phosphoenolpyruvate-dependent sugar phosphotransferase system"/>
    <property type="evidence" value="ECO:0007669"/>
    <property type="project" value="InterPro"/>
</dbReference>
<dbReference type="PROSITE" id="PS51099">
    <property type="entry name" value="PTS_EIIB_TYPE_2"/>
    <property type="match status" value="1"/>
</dbReference>
<keyword evidence="1" id="KW-0808">Transferase</keyword>
<evidence type="ECO:0000313" key="3">
    <source>
        <dbReference type="EMBL" id="HJA06696.1"/>
    </source>
</evidence>
<keyword evidence="3" id="KW-0813">Transport</keyword>
<reference evidence="3" key="2">
    <citation type="submission" date="2021-04" db="EMBL/GenBank/DDBJ databases">
        <authorList>
            <person name="Gilroy R."/>
        </authorList>
    </citation>
    <scope>NUCLEOTIDE SEQUENCE</scope>
    <source>
        <strain evidence="3">ChiSjej2B20-11307</strain>
    </source>
</reference>
<comment type="caution">
    <text evidence="3">The sequence shown here is derived from an EMBL/GenBank/DDBJ whole genome shotgun (WGS) entry which is preliminary data.</text>
</comment>
<reference evidence="3" key="1">
    <citation type="journal article" date="2021" name="PeerJ">
        <title>Extensive microbial diversity within the chicken gut microbiome revealed by metagenomics and culture.</title>
        <authorList>
            <person name="Gilroy R."/>
            <person name="Ravi A."/>
            <person name="Getino M."/>
            <person name="Pursley I."/>
            <person name="Horton D.L."/>
            <person name="Alikhan N.F."/>
            <person name="Baker D."/>
            <person name="Gharbi K."/>
            <person name="Hall N."/>
            <person name="Watson M."/>
            <person name="Adriaenssens E.M."/>
            <person name="Foster-Nyarko E."/>
            <person name="Jarju S."/>
            <person name="Secka A."/>
            <person name="Antonio M."/>
            <person name="Oren A."/>
            <person name="Chaudhuri R.R."/>
            <person name="La Ragione R."/>
            <person name="Hildebrand F."/>
            <person name="Pallen M.J."/>
        </authorList>
    </citation>
    <scope>NUCLEOTIDE SEQUENCE</scope>
    <source>
        <strain evidence="3">ChiSjej2B20-11307</strain>
    </source>
</reference>
<sequence>MKIVCVCAMGLGSSLILKMNVEKALEKLDLKEAVVEVADTGSARGANPDIIVSSHQFCEELADMNLPLIEVVNYTDVPYIEGELKKILGI</sequence>
<evidence type="ECO:0000259" key="2">
    <source>
        <dbReference type="PROSITE" id="PS51099"/>
    </source>
</evidence>
<evidence type="ECO:0000313" key="4">
    <source>
        <dbReference type="Proteomes" id="UP000824223"/>
    </source>
</evidence>
<dbReference type="Gene3D" id="3.40.50.2300">
    <property type="match status" value="1"/>
</dbReference>
<dbReference type="Pfam" id="PF02302">
    <property type="entry name" value="PTS_IIB"/>
    <property type="match status" value="1"/>
</dbReference>
<dbReference type="InterPro" id="IPR003501">
    <property type="entry name" value="PTS_EIIB_2/3"/>
</dbReference>
<proteinExistence type="predicted"/>
<accession>A0A9D2HAV0</accession>
<dbReference type="Proteomes" id="UP000824223">
    <property type="component" value="Unassembled WGS sequence"/>
</dbReference>
<evidence type="ECO:0000256" key="1">
    <source>
        <dbReference type="ARBA" id="ARBA00022679"/>
    </source>
</evidence>
<dbReference type="InterPro" id="IPR013011">
    <property type="entry name" value="PTS_EIIB_2"/>
</dbReference>
<dbReference type="CDD" id="cd05563">
    <property type="entry name" value="PTS_IIB_ascorbate"/>
    <property type="match status" value="1"/>
</dbReference>
<dbReference type="InterPro" id="IPR036095">
    <property type="entry name" value="PTS_EIIB-like_sf"/>
</dbReference>
<gene>
    <name evidence="3" type="ORF">H9798_06045</name>
</gene>
<protein>
    <submittedName>
        <fullName evidence="3">PTS sugar transporter subunit IIB</fullName>
    </submittedName>
</protein>
<dbReference type="AlphaFoldDB" id="A0A9D2HAV0"/>
<dbReference type="SUPFAM" id="SSF52794">
    <property type="entry name" value="PTS system IIB component-like"/>
    <property type="match status" value="1"/>
</dbReference>
<dbReference type="GO" id="GO:0008982">
    <property type="term" value="F:protein-N(PI)-phosphohistidine-sugar phosphotransferase activity"/>
    <property type="evidence" value="ECO:0007669"/>
    <property type="project" value="InterPro"/>
</dbReference>
<organism evidence="3 4">
    <name type="scientific">Candidatus Mediterraneibacter pullicola</name>
    <dbReference type="NCBI Taxonomy" id="2838682"/>
    <lineage>
        <taxon>Bacteria</taxon>
        <taxon>Bacillati</taxon>
        <taxon>Bacillota</taxon>
        <taxon>Clostridia</taxon>
        <taxon>Lachnospirales</taxon>
        <taxon>Lachnospiraceae</taxon>
        <taxon>Mediterraneibacter</taxon>
    </lineage>
</organism>